<accession>A0A151JFE5</accession>
<comment type="caution">
    <text evidence="2">The sequence shown here is derived from an EMBL/GenBank/DDBJ whole genome shotgun (WGS) entry which is preliminary data.</text>
</comment>
<reference evidence="3" key="1">
    <citation type="submission" date="2015-12" db="EMBL/GenBank/DDBJ databases">
        <authorList>
            <person name="Tarr C.L."/>
            <person name="Gladney L.M."/>
        </authorList>
    </citation>
    <scope>NUCLEOTIDE SEQUENCE [LARGE SCALE GENOMIC DNA]</scope>
    <source>
        <strain evidence="3">2756-81</strain>
    </source>
</reference>
<dbReference type="AlphaFoldDB" id="A0A151JFE5"/>
<dbReference type="Proteomes" id="UP000075349">
    <property type="component" value="Unassembled WGS sequence"/>
</dbReference>
<feature type="transmembrane region" description="Helical" evidence="1">
    <location>
        <begin position="256"/>
        <end position="278"/>
    </location>
</feature>
<keyword evidence="1" id="KW-0472">Membrane</keyword>
<evidence type="ECO:0000313" key="3">
    <source>
        <dbReference type="Proteomes" id="UP000075349"/>
    </source>
</evidence>
<feature type="transmembrane region" description="Helical" evidence="1">
    <location>
        <begin position="12"/>
        <end position="32"/>
    </location>
</feature>
<keyword evidence="1" id="KW-0812">Transmembrane</keyword>
<evidence type="ECO:0000313" key="2">
    <source>
        <dbReference type="EMBL" id="KYN24504.1"/>
    </source>
</evidence>
<evidence type="ECO:0000256" key="1">
    <source>
        <dbReference type="SAM" id="Phobius"/>
    </source>
</evidence>
<gene>
    <name evidence="2" type="ORF">AUQ44_00805</name>
</gene>
<feature type="transmembrane region" description="Helical" evidence="1">
    <location>
        <begin position="44"/>
        <end position="63"/>
    </location>
</feature>
<dbReference type="EMBL" id="LOMK01000001">
    <property type="protein sequence ID" value="KYN24504.1"/>
    <property type="molecule type" value="Genomic_DNA"/>
</dbReference>
<keyword evidence="1" id="KW-1133">Transmembrane helix</keyword>
<sequence>MDNFSEKTKAIYIPFVKLVFFTLSSLILMNWLFGEQLSTLANRYFYLSSFPFLLSAALCIVMVKPLGILTYKGNFSRSLVLIIMVFYLSMLITMVQDLPRCCSNEVKSYNDPYSLNSSSHQGNITLKNYNVMRSKIIDKISLNSRSARGGSIISISNHVSVPLNISMTVWAVFPFSQDIKANSSETMLNSSIHALRHMSRQHVNSYDFSDVKYFKLIPDSDYRDNYISSIYEKYPKLKGKKLTILSPKNIELKKSIYIKLGFLFFILIFGGMCLFVVIELQSLKQSANDK</sequence>
<proteinExistence type="predicted"/>
<name>A0A151JFE5_9VIBR</name>
<feature type="transmembrane region" description="Helical" evidence="1">
    <location>
        <begin position="75"/>
        <end position="95"/>
    </location>
</feature>
<organism evidence="2 3">
    <name type="scientific">Vibrio cidicii</name>
    <dbReference type="NCBI Taxonomy" id="1763883"/>
    <lineage>
        <taxon>Bacteria</taxon>
        <taxon>Pseudomonadati</taxon>
        <taxon>Pseudomonadota</taxon>
        <taxon>Gammaproteobacteria</taxon>
        <taxon>Vibrionales</taxon>
        <taxon>Vibrionaceae</taxon>
        <taxon>Vibrio</taxon>
    </lineage>
</organism>
<protein>
    <submittedName>
        <fullName evidence="2">Uncharacterized protein</fullName>
    </submittedName>
</protein>